<dbReference type="EMBL" id="QGLC01000009">
    <property type="protein sequence ID" value="RAL69368.1"/>
    <property type="molecule type" value="Genomic_DNA"/>
</dbReference>
<evidence type="ECO:0000256" key="6">
    <source>
        <dbReference type="SAM" id="Phobius"/>
    </source>
</evidence>
<keyword evidence="2" id="KW-1003">Cell membrane</keyword>
<comment type="caution">
    <text evidence="7">The sequence shown here is derived from an EMBL/GenBank/DDBJ whole genome shotgun (WGS) entry which is preliminary data.</text>
</comment>
<dbReference type="GO" id="GO:0005886">
    <property type="term" value="C:plasma membrane"/>
    <property type="evidence" value="ECO:0007669"/>
    <property type="project" value="UniProtKB-SubCell"/>
</dbReference>
<evidence type="ECO:0000313" key="8">
    <source>
        <dbReference type="Proteomes" id="UP000249146"/>
    </source>
</evidence>
<sequence length="255" mass="28391">MSRFKDNTVISLFLHLFQYKSRYVFPQARNGIDTGHVLVFARADRSVIMTFMLTTLLSVTVISFSGVLMPGPMFALTLSRSYHTPWAGAQIVLGHILVELPIILLIYFGFAGFFELIWVQILLSLAGGVMIVYMGLGMIKARREASQDKASFKHNTVVSGAAMSALNPFFLVWWATVGAMLVMKVSDYGLAGLGALAATHWLVDLAWLCLISFIVYRTHRLWGSRVRELVFIGCGLLLVVFGVYFIISGLKLWLA</sequence>
<gene>
    <name evidence="7" type="ORF">C1G87_0298</name>
</gene>
<dbReference type="Pfam" id="PF01810">
    <property type="entry name" value="LysE"/>
    <property type="match status" value="1"/>
</dbReference>
<feature type="transmembrane region" description="Helical" evidence="6">
    <location>
        <begin position="228"/>
        <end position="247"/>
    </location>
</feature>
<dbReference type="GO" id="GO:0006865">
    <property type="term" value="P:amino acid transport"/>
    <property type="evidence" value="ECO:0007669"/>
    <property type="project" value="InterPro"/>
</dbReference>
<evidence type="ECO:0000313" key="7">
    <source>
        <dbReference type="EMBL" id="RAL69368.1"/>
    </source>
</evidence>
<feature type="transmembrane region" description="Helical" evidence="6">
    <location>
        <begin position="157"/>
        <end position="176"/>
    </location>
</feature>
<accession>A0A328EP32</accession>
<organism evidence="7 8">
    <name type="scientific">Dehalococcoides mccartyi</name>
    <dbReference type="NCBI Taxonomy" id="61435"/>
    <lineage>
        <taxon>Bacteria</taxon>
        <taxon>Bacillati</taxon>
        <taxon>Chloroflexota</taxon>
        <taxon>Dehalococcoidia</taxon>
        <taxon>Dehalococcoidales</taxon>
        <taxon>Dehalococcoidaceae</taxon>
        <taxon>Dehalococcoides</taxon>
    </lineage>
</organism>
<feature type="transmembrane region" description="Helical" evidence="6">
    <location>
        <begin position="188"/>
        <end position="216"/>
    </location>
</feature>
<evidence type="ECO:0000256" key="3">
    <source>
        <dbReference type="ARBA" id="ARBA00022692"/>
    </source>
</evidence>
<keyword evidence="4 6" id="KW-1133">Transmembrane helix</keyword>
<evidence type="ECO:0000256" key="4">
    <source>
        <dbReference type="ARBA" id="ARBA00022989"/>
    </source>
</evidence>
<evidence type="ECO:0000256" key="5">
    <source>
        <dbReference type="ARBA" id="ARBA00023136"/>
    </source>
</evidence>
<comment type="subcellular location">
    <subcellularLocation>
        <location evidence="1">Cell membrane</location>
        <topology evidence="1">Multi-pass membrane protein</topology>
    </subcellularLocation>
</comment>
<name>A0A328EP32_9CHLR</name>
<dbReference type="PANTHER" id="PTHR38825:SF1">
    <property type="entry name" value="TRANSPORTER, LYSE FAMILY"/>
    <property type="match status" value="1"/>
</dbReference>
<evidence type="ECO:0000256" key="1">
    <source>
        <dbReference type="ARBA" id="ARBA00004651"/>
    </source>
</evidence>
<protein>
    <submittedName>
        <fullName evidence="7">Transporter, LysE family</fullName>
    </submittedName>
</protein>
<feature type="transmembrane region" description="Helical" evidence="6">
    <location>
        <begin position="116"/>
        <end position="136"/>
    </location>
</feature>
<feature type="transmembrane region" description="Helical" evidence="6">
    <location>
        <begin position="91"/>
        <end position="110"/>
    </location>
</feature>
<dbReference type="Proteomes" id="UP000249146">
    <property type="component" value="Unassembled WGS sequence"/>
</dbReference>
<keyword evidence="5 6" id="KW-0472">Membrane</keyword>
<dbReference type="InterPro" id="IPR001123">
    <property type="entry name" value="LeuE-type"/>
</dbReference>
<feature type="transmembrane region" description="Helical" evidence="6">
    <location>
        <begin position="47"/>
        <end position="70"/>
    </location>
</feature>
<dbReference type="AlphaFoldDB" id="A0A328EP32"/>
<dbReference type="PANTHER" id="PTHR38825">
    <property type="entry name" value="LYSINE EXPORTER PROTEIN (LYSE/YGGA)"/>
    <property type="match status" value="1"/>
</dbReference>
<reference evidence="7 8" key="1">
    <citation type="submission" date="2018-05" db="EMBL/GenBank/DDBJ databases">
        <title>Draft genome sequences of Dehalococcoides mccartyi strains RC and KS.</title>
        <authorList>
            <person name="Higgins S.A."/>
            <person name="Padilla-Crespo E."/>
            <person name="Loeffler F.E."/>
        </authorList>
    </citation>
    <scope>NUCLEOTIDE SEQUENCE [LARGE SCALE GENOMIC DNA]</scope>
    <source>
        <strain evidence="7 8">RC</strain>
    </source>
</reference>
<proteinExistence type="predicted"/>
<evidence type="ECO:0000256" key="2">
    <source>
        <dbReference type="ARBA" id="ARBA00022475"/>
    </source>
</evidence>
<keyword evidence="3 6" id="KW-0812">Transmembrane</keyword>